<dbReference type="PATRIC" id="fig|1423759.3.peg.2152"/>
<dbReference type="Proteomes" id="UP000051448">
    <property type="component" value="Unassembled WGS sequence"/>
</dbReference>
<evidence type="ECO:0000256" key="2">
    <source>
        <dbReference type="RuleBase" id="RU362119"/>
    </source>
</evidence>
<dbReference type="EMBL" id="AZDX01000007">
    <property type="protein sequence ID" value="KRL07282.1"/>
    <property type="molecule type" value="Genomic_DNA"/>
</dbReference>
<evidence type="ECO:0000259" key="3">
    <source>
        <dbReference type="Pfam" id="PF00149"/>
    </source>
</evidence>
<dbReference type="PRINTS" id="PR01607">
    <property type="entry name" value="APYRASEFAMLY"/>
</dbReference>
<dbReference type="STRING" id="1423759.FC92_GL002060"/>
<proteinExistence type="inferred from homology"/>
<dbReference type="Pfam" id="PF02872">
    <property type="entry name" value="5_nucleotid_C"/>
    <property type="match status" value="1"/>
</dbReference>
<dbReference type="SUPFAM" id="SSF56300">
    <property type="entry name" value="Metallo-dependent phosphatases"/>
    <property type="match status" value="1"/>
</dbReference>
<dbReference type="AlphaFoldDB" id="A0A0R1MPU5"/>
<comment type="similarity">
    <text evidence="2">Belongs to the 5'-nucleotidase family.</text>
</comment>
<reference evidence="5 6" key="1">
    <citation type="journal article" date="2015" name="Genome Announc.">
        <title>Expanding the biotechnology potential of lactobacilli through comparative genomics of 213 strains and associated genera.</title>
        <authorList>
            <person name="Sun Z."/>
            <person name="Harris H.M."/>
            <person name="McCann A."/>
            <person name="Guo C."/>
            <person name="Argimon S."/>
            <person name="Zhang W."/>
            <person name="Yang X."/>
            <person name="Jeffery I.B."/>
            <person name="Cooney J.C."/>
            <person name="Kagawa T.F."/>
            <person name="Liu W."/>
            <person name="Song Y."/>
            <person name="Salvetti E."/>
            <person name="Wrobel A."/>
            <person name="Rasinkangas P."/>
            <person name="Parkhill J."/>
            <person name="Rea M.C."/>
            <person name="O'Sullivan O."/>
            <person name="Ritari J."/>
            <person name="Douillard F.P."/>
            <person name="Paul Ross R."/>
            <person name="Yang R."/>
            <person name="Briner A.E."/>
            <person name="Felis G.E."/>
            <person name="de Vos W.M."/>
            <person name="Barrangou R."/>
            <person name="Klaenhammer T.R."/>
            <person name="Caufield P.W."/>
            <person name="Cui Y."/>
            <person name="Zhang H."/>
            <person name="O'Toole P.W."/>
        </authorList>
    </citation>
    <scope>NUCLEOTIDE SEQUENCE [LARGE SCALE GENOMIC DNA]</scope>
    <source>
        <strain evidence="5 6">DSM 19519</strain>
    </source>
</reference>
<feature type="domain" description="Calcineurin-like phosphoesterase" evidence="3">
    <location>
        <begin position="4"/>
        <end position="239"/>
    </location>
</feature>
<dbReference type="GO" id="GO:0030288">
    <property type="term" value="C:outer membrane-bounded periplasmic space"/>
    <property type="evidence" value="ECO:0007669"/>
    <property type="project" value="TreeGrafter"/>
</dbReference>
<accession>A0A0R1MPU5</accession>
<dbReference type="GO" id="GO:0000166">
    <property type="term" value="F:nucleotide binding"/>
    <property type="evidence" value="ECO:0007669"/>
    <property type="project" value="UniProtKB-KW"/>
</dbReference>
<sequence>MKVKILSTSDVHGYIFPTNFSSKADYQPFGYLKAAQVIKSIKEDAADDEVIVYIENGDFLEGSPLSDYIYRTRKTKEYNQIFCKMTSLLDVDAAVLGNHEFDYGLAYIKETLKNKKYPIIGANIGGEKAQDIIDQPYQIIEKAGIKIAILGLTTQYVPHWEKAENIEGITFNSVLETARKYVPILKEKADVVVVAYHGGFEKDLDNGKPTERLTGENEGYALLSEIPGIDALVTGHQHRKIAKKVYGVPTTQPGCRAENVGQISIELDNNKKIINSHAELIDTSKRVVNQELESLLTDLKRDIENWLDIPVAKINGDMRIHDHLAARLHGHAYLDLINRIQMDVTGTDVAGSALFNNEVSGYDAQITVRDILNNYVYPNTLVVERISGADLRAALERCASFFELQPDGSICMTNSSSIPKAQLYNYDYYSGINYVFDLTKPVGKRVLSILYHNQVLKDTDKIDVAISQYRAVGGGEYPMFNITKSIRAYEDDMPKLIAKYLKKHKKIEAIQPNNLQIIK</sequence>
<dbReference type="GeneID" id="98311686"/>
<evidence type="ECO:0000313" key="5">
    <source>
        <dbReference type="EMBL" id="KRL07282.1"/>
    </source>
</evidence>
<dbReference type="InterPro" id="IPR006179">
    <property type="entry name" value="5_nucleotidase/apyrase"/>
</dbReference>
<evidence type="ECO:0000256" key="1">
    <source>
        <dbReference type="ARBA" id="ARBA00022729"/>
    </source>
</evidence>
<gene>
    <name evidence="5" type="ORF">FC92_GL002060</name>
</gene>
<dbReference type="OrthoDB" id="9801679at2"/>
<keyword evidence="6" id="KW-1185">Reference proteome</keyword>
<evidence type="ECO:0008006" key="7">
    <source>
        <dbReference type="Google" id="ProtNLM"/>
    </source>
</evidence>
<feature type="domain" description="5'-Nucleotidase C-terminal" evidence="4">
    <location>
        <begin position="328"/>
        <end position="481"/>
    </location>
</feature>
<dbReference type="InterPro" id="IPR029052">
    <property type="entry name" value="Metallo-depent_PP-like"/>
</dbReference>
<keyword evidence="2" id="KW-0547">Nucleotide-binding</keyword>
<dbReference type="PANTHER" id="PTHR11575">
    <property type="entry name" value="5'-NUCLEOTIDASE-RELATED"/>
    <property type="match status" value="1"/>
</dbReference>
<dbReference type="Gene3D" id="3.90.780.10">
    <property type="entry name" value="5'-Nucleotidase, C-terminal domain"/>
    <property type="match status" value="1"/>
</dbReference>
<dbReference type="PANTHER" id="PTHR11575:SF6">
    <property type="entry name" value="2',3'-CYCLIC-NUCLEOTIDE 2'-PHOSPHODIESTERASE_3'-NUCLEOTIDASE"/>
    <property type="match status" value="1"/>
</dbReference>
<evidence type="ECO:0000259" key="4">
    <source>
        <dbReference type="Pfam" id="PF02872"/>
    </source>
</evidence>
<dbReference type="GO" id="GO:0016787">
    <property type="term" value="F:hydrolase activity"/>
    <property type="evidence" value="ECO:0007669"/>
    <property type="project" value="UniProtKB-KW"/>
</dbReference>
<dbReference type="GO" id="GO:0009166">
    <property type="term" value="P:nucleotide catabolic process"/>
    <property type="evidence" value="ECO:0007669"/>
    <property type="project" value="InterPro"/>
</dbReference>
<dbReference type="Gene3D" id="3.60.21.10">
    <property type="match status" value="1"/>
</dbReference>
<dbReference type="InterPro" id="IPR036907">
    <property type="entry name" value="5'-Nucleotdase_C_sf"/>
</dbReference>
<dbReference type="InterPro" id="IPR008334">
    <property type="entry name" value="5'-Nucleotdase_C"/>
</dbReference>
<dbReference type="SUPFAM" id="SSF55816">
    <property type="entry name" value="5'-nucleotidase (syn. UDP-sugar hydrolase), C-terminal domain"/>
    <property type="match status" value="1"/>
</dbReference>
<keyword evidence="2" id="KW-0378">Hydrolase</keyword>
<evidence type="ECO:0000313" key="6">
    <source>
        <dbReference type="Proteomes" id="UP000051448"/>
    </source>
</evidence>
<organism evidence="5 6">
    <name type="scientific">Liquorilactobacillus hordei DSM 19519</name>
    <dbReference type="NCBI Taxonomy" id="1423759"/>
    <lineage>
        <taxon>Bacteria</taxon>
        <taxon>Bacillati</taxon>
        <taxon>Bacillota</taxon>
        <taxon>Bacilli</taxon>
        <taxon>Lactobacillales</taxon>
        <taxon>Lactobacillaceae</taxon>
        <taxon>Liquorilactobacillus</taxon>
    </lineage>
</organism>
<dbReference type="RefSeq" id="WP_057869235.1">
    <property type="nucleotide sequence ID" value="NZ_AZDX01000007.1"/>
</dbReference>
<comment type="caution">
    <text evidence="5">The sequence shown here is derived from an EMBL/GenBank/DDBJ whole genome shotgun (WGS) entry which is preliminary data.</text>
</comment>
<protein>
    <recommendedName>
        <fullName evidence="7">2,3-cyclic-nucleotide 2-phosphodiesterase</fullName>
    </recommendedName>
</protein>
<keyword evidence="1" id="KW-0732">Signal</keyword>
<dbReference type="InterPro" id="IPR004843">
    <property type="entry name" value="Calcineurin-like_PHP"/>
</dbReference>
<name>A0A0R1MPU5_9LACO</name>
<dbReference type="Pfam" id="PF00149">
    <property type="entry name" value="Metallophos"/>
    <property type="match status" value="1"/>
</dbReference>